<dbReference type="RefSeq" id="WP_049736636.1">
    <property type="nucleotide sequence ID" value="NZ_BJON01000006.1"/>
</dbReference>
<dbReference type="PATRIC" id="fig|54915.3.peg.5441"/>
<dbReference type="Proteomes" id="UP000036834">
    <property type="component" value="Unassembled WGS sequence"/>
</dbReference>
<dbReference type="OrthoDB" id="2679887at2"/>
<feature type="transmembrane region" description="Helical" evidence="1">
    <location>
        <begin position="66"/>
        <end position="86"/>
    </location>
</feature>
<protein>
    <submittedName>
        <fullName evidence="3">Uncharacterized protein</fullName>
    </submittedName>
</protein>
<keyword evidence="5" id="KW-1185">Reference proteome</keyword>
<organism evidence="3 4">
    <name type="scientific">Brevibacillus reuszeri</name>
    <dbReference type="NCBI Taxonomy" id="54915"/>
    <lineage>
        <taxon>Bacteria</taxon>
        <taxon>Bacillati</taxon>
        <taxon>Bacillota</taxon>
        <taxon>Bacilli</taxon>
        <taxon>Bacillales</taxon>
        <taxon>Paenibacillaceae</taxon>
        <taxon>Brevibacillus</taxon>
    </lineage>
</organism>
<reference evidence="4" key="1">
    <citation type="submission" date="2015-07" db="EMBL/GenBank/DDBJ databases">
        <title>Genome sequencing project for genomic taxonomy and phylogenomics of Bacillus-like bacteria.</title>
        <authorList>
            <person name="Liu B."/>
            <person name="Wang J."/>
            <person name="Zhu Y."/>
            <person name="Liu G."/>
            <person name="Chen Q."/>
            <person name="Chen Z."/>
            <person name="Lan J."/>
            <person name="Che J."/>
            <person name="Ge C."/>
            <person name="Shi H."/>
            <person name="Pan Z."/>
            <person name="Liu X."/>
        </authorList>
    </citation>
    <scope>NUCLEOTIDE SEQUENCE [LARGE SCALE GENOMIC DNA]</scope>
    <source>
        <strain evidence="4">DSM 9887</strain>
    </source>
</reference>
<evidence type="ECO:0000256" key="1">
    <source>
        <dbReference type="SAM" id="Phobius"/>
    </source>
</evidence>
<accession>A0A0K9Z084</accession>
<reference evidence="3" key="2">
    <citation type="submission" date="2015-07" db="EMBL/GenBank/DDBJ databases">
        <title>MeaNS - Measles Nucleotide Surveillance Program.</title>
        <authorList>
            <person name="Tran T."/>
            <person name="Druce J."/>
        </authorList>
    </citation>
    <scope>NUCLEOTIDE SEQUENCE</scope>
    <source>
        <strain evidence="3">DSM 9887</strain>
    </source>
</reference>
<reference evidence="2 5" key="3">
    <citation type="submission" date="2019-06" db="EMBL/GenBank/DDBJ databases">
        <title>Whole genome shotgun sequence of Brevibacillus reuszeri NBRC 15719.</title>
        <authorList>
            <person name="Hosoyama A."/>
            <person name="Uohara A."/>
            <person name="Ohji S."/>
            <person name="Ichikawa N."/>
        </authorList>
    </citation>
    <scope>NUCLEOTIDE SEQUENCE [LARGE SCALE GENOMIC DNA]</scope>
    <source>
        <strain evidence="2 5">NBRC 15719</strain>
    </source>
</reference>
<feature type="transmembrane region" description="Helical" evidence="1">
    <location>
        <begin position="36"/>
        <end position="60"/>
    </location>
</feature>
<proteinExistence type="predicted"/>
<evidence type="ECO:0000313" key="4">
    <source>
        <dbReference type="Proteomes" id="UP000036834"/>
    </source>
</evidence>
<evidence type="ECO:0000313" key="5">
    <source>
        <dbReference type="Proteomes" id="UP000319578"/>
    </source>
</evidence>
<dbReference type="EMBL" id="BJON01000006">
    <property type="protein sequence ID" value="GED68003.1"/>
    <property type="molecule type" value="Genomic_DNA"/>
</dbReference>
<comment type="caution">
    <text evidence="3">The sequence shown here is derived from an EMBL/GenBank/DDBJ whole genome shotgun (WGS) entry which is preliminary data.</text>
</comment>
<evidence type="ECO:0000313" key="2">
    <source>
        <dbReference type="EMBL" id="GED68003.1"/>
    </source>
</evidence>
<dbReference type="EMBL" id="LGIQ01000002">
    <property type="protein sequence ID" value="KNB74393.1"/>
    <property type="molecule type" value="Genomic_DNA"/>
</dbReference>
<gene>
    <name evidence="3" type="ORF">ADS79_01460</name>
    <name evidence="2" type="ORF">BRE01_17050</name>
</gene>
<keyword evidence="1" id="KW-0472">Membrane</keyword>
<evidence type="ECO:0000313" key="3">
    <source>
        <dbReference type="EMBL" id="KNB74393.1"/>
    </source>
</evidence>
<name>A0A0K9Z084_9BACL</name>
<dbReference type="AlphaFoldDB" id="A0A0K9Z084"/>
<dbReference type="Proteomes" id="UP000319578">
    <property type="component" value="Unassembled WGS sequence"/>
</dbReference>
<sequence length="306" mass="35296">MKKKRRNGPPEAWMVDQVFLRDPFSKRLLEACKASMVFAIFLYVVLLVIELLGFIGSWNLNAFLEIQFATLLICLGVFSLSVILGFRRCKNRALEPEQMRFEGGVLRFRLGGKDVELTSSSILGVNQHYFRNRHGNILRWLAVYDIRTPEGAYRIDLTCYERDNGAGNWLVHCNGKRNMEKVRKWETAKQAFLASDRVAFGTKLERIDFEQQPPAITLRKKQLDLSAVSRIVVDPTVSGQGSTNMYISFMQHNDKEKTIASLPCRVVADEWESFLQHLFAIAKQVHIPVELRTEERRDVSQVPSWW</sequence>
<dbReference type="STRING" id="54915.ADS79_01460"/>
<keyword evidence="1" id="KW-0812">Transmembrane</keyword>
<keyword evidence="1" id="KW-1133">Transmembrane helix</keyword>